<dbReference type="InterPro" id="IPR054323">
    <property type="entry name" value="SPMIP1_C"/>
</dbReference>
<name>A0A9N8KW79_CHRIL</name>
<keyword evidence="3" id="KW-1185">Reference proteome</keyword>
<sequence>MSTVRVSDPAKIAFLSENYEKEKWLRMQWSEKYMAYMKRATVMNREPTNYTEADIKSALITACMPSLSRCTAESAVNKKTVRIKDDCLVKIDDSITTETEPSMKAITDEERAILYKSKNAYLKLRHKLPPHEKYNYIECESWVHGWNIEQSEIKLRGPVHGNIYHLRRMKGIGPQPDPKYYQETTDVHTICKEI</sequence>
<gene>
    <name evidence="2" type="ORF">CINC_LOCUS3879</name>
</gene>
<dbReference type="PANTHER" id="PTHR35826">
    <property type="entry name" value="PROTEIN ATP6V1FNB-LIKE"/>
    <property type="match status" value="1"/>
</dbReference>
<accession>A0A9N8KW79</accession>
<dbReference type="AlphaFoldDB" id="A0A9N8KW79"/>
<dbReference type="Pfam" id="PF22589">
    <property type="entry name" value="SPMIP1"/>
    <property type="match status" value="1"/>
</dbReference>
<dbReference type="PANTHER" id="PTHR35826:SF1">
    <property type="entry name" value="PROTEIN ATP6V1FNB-LIKE"/>
    <property type="match status" value="1"/>
</dbReference>
<organism evidence="2 3">
    <name type="scientific">Chrysodeixis includens</name>
    <name type="common">Soybean looper</name>
    <name type="synonym">Pseudoplusia includens</name>
    <dbReference type="NCBI Taxonomy" id="689277"/>
    <lineage>
        <taxon>Eukaryota</taxon>
        <taxon>Metazoa</taxon>
        <taxon>Ecdysozoa</taxon>
        <taxon>Arthropoda</taxon>
        <taxon>Hexapoda</taxon>
        <taxon>Insecta</taxon>
        <taxon>Pterygota</taxon>
        <taxon>Neoptera</taxon>
        <taxon>Endopterygota</taxon>
        <taxon>Lepidoptera</taxon>
        <taxon>Glossata</taxon>
        <taxon>Ditrysia</taxon>
        <taxon>Noctuoidea</taxon>
        <taxon>Noctuidae</taxon>
        <taxon>Plusiinae</taxon>
        <taxon>Chrysodeixis</taxon>
    </lineage>
</organism>
<reference evidence="2" key="1">
    <citation type="submission" date="2021-12" db="EMBL/GenBank/DDBJ databases">
        <authorList>
            <person name="King R."/>
        </authorList>
    </citation>
    <scope>NUCLEOTIDE SEQUENCE</scope>
</reference>
<protein>
    <recommendedName>
        <fullName evidence="1">Sperm microtubule inner protein 1 C-terminal domain-containing protein</fullName>
    </recommendedName>
</protein>
<feature type="domain" description="Sperm microtubule inner protein 1 C-terminal" evidence="1">
    <location>
        <begin position="85"/>
        <end position="167"/>
    </location>
</feature>
<evidence type="ECO:0000259" key="1">
    <source>
        <dbReference type="Pfam" id="PF22589"/>
    </source>
</evidence>
<evidence type="ECO:0000313" key="3">
    <source>
        <dbReference type="Proteomes" id="UP001154114"/>
    </source>
</evidence>
<dbReference type="OrthoDB" id="410807at2759"/>
<evidence type="ECO:0000313" key="2">
    <source>
        <dbReference type="EMBL" id="CAD0202213.1"/>
    </source>
</evidence>
<dbReference type="Proteomes" id="UP001154114">
    <property type="component" value="Chromosome 16"/>
</dbReference>
<proteinExistence type="predicted"/>
<dbReference type="EMBL" id="LR824019">
    <property type="protein sequence ID" value="CAD0202213.1"/>
    <property type="molecule type" value="Genomic_DNA"/>
</dbReference>